<dbReference type="InterPro" id="IPR023573">
    <property type="entry name" value="Ribosomal_eL20_dom"/>
</dbReference>
<dbReference type="FunFam" id="3.10.20.10:FF:000002">
    <property type="entry name" value="60S ribosomal protein L18a"/>
    <property type="match status" value="1"/>
</dbReference>
<proteinExistence type="inferred from homology"/>
<dbReference type="InterPro" id="IPR028877">
    <property type="entry name" value="Ribosomal_eL20"/>
</dbReference>
<name>A0A0G4HYD4_9ALVE</name>
<dbReference type="InterPro" id="IPR021138">
    <property type="entry name" value="Ribosomal_eL20_eukaryotes"/>
</dbReference>
<dbReference type="PIRSF" id="PIRSF002190">
    <property type="entry name" value="Ribosomal_L18a"/>
    <property type="match status" value="1"/>
</dbReference>
<evidence type="ECO:0000256" key="4">
    <source>
        <dbReference type="PIRNR" id="PIRNR002190"/>
    </source>
</evidence>
<dbReference type="GO" id="GO:1990904">
    <property type="term" value="C:ribonucleoprotein complex"/>
    <property type="evidence" value="ECO:0007669"/>
    <property type="project" value="UniProtKB-KW"/>
</dbReference>
<dbReference type="EMBL" id="CDMZ01004371">
    <property type="protein sequence ID" value="CEM49545.1"/>
    <property type="molecule type" value="Genomic_DNA"/>
</dbReference>
<dbReference type="GO" id="GO:0006412">
    <property type="term" value="P:translation"/>
    <property type="evidence" value="ECO:0007669"/>
    <property type="project" value="InterPro"/>
</dbReference>
<dbReference type="HAMAP" id="MF_00273">
    <property type="entry name" value="Ribosomal_eL20"/>
    <property type="match status" value="1"/>
</dbReference>
<evidence type="ECO:0000256" key="1">
    <source>
        <dbReference type="ARBA" id="ARBA00009362"/>
    </source>
</evidence>
<comment type="similarity">
    <text evidence="1 4">Belongs to the eukaryotic ribosomal protein eL20 family.</text>
</comment>
<accession>A0A0G4HYD4</accession>
<feature type="domain" description="Large ribosomal subunit protein eL20" evidence="5">
    <location>
        <begin position="14"/>
        <end position="137"/>
    </location>
</feature>
<gene>
    <name evidence="6" type="ORF">Cvel_9467</name>
</gene>
<evidence type="ECO:0000259" key="5">
    <source>
        <dbReference type="Pfam" id="PF01775"/>
    </source>
</evidence>
<dbReference type="Gene3D" id="3.10.20.10">
    <property type="match status" value="2"/>
</dbReference>
<dbReference type="PhylomeDB" id="A0A0G4HYD4"/>
<dbReference type="PANTHER" id="PTHR10052">
    <property type="entry name" value="60S RIBOSOMAL PROTEIN L18A"/>
    <property type="match status" value="1"/>
</dbReference>
<dbReference type="AlphaFoldDB" id="A0A0G4HYD4"/>
<dbReference type="FunFam" id="3.10.20.10:FF:000001">
    <property type="entry name" value="60S ribosomal protein L18a"/>
    <property type="match status" value="1"/>
</dbReference>
<sequence length="185" mass="21481">MVKRAVDPTLKARMHQYAIVGRGAPTQRNPDPKVYRMKVFARDHVLAKSKFWYFMKKLNKVKRQGGEVLSLSEITEKNPSYVKNIGMWIRYKSRSGTHNMYKEYRALSQTEAVGQMYAEMAGRHRAQCGNISIIKIAQLKKDECRRKHVTAHHTPAKFPLLRRIPMVPKAMRTTFNARRCTTFLG</sequence>
<dbReference type="GO" id="GO:0005840">
    <property type="term" value="C:ribosome"/>
    <property type="evidence" value="ECO:0007669"/>
    <property type="project" value="UniProtKB-KW"/>
</dbReference>
<dbReference type="Pfam" id="PF01775">
    <property type="entry name" value="Ribosomal_L18A"/>
    <property type="match status" value="1"/>
</dbReference>
<organism evidence="6">
    <name type="scientific">Chromera velia CCMP2878</name>
    <dbReference type="NCBI Taxonomy" id="1169474"/>
    <lineage>
        <taxon>Eukaryota</taxon>
        <taxon>Sar</taxon>
        <taxon>Alveolata</taxon>
        <taxon>Colpodellida</taxon>
        <taxon>Chromeraceae</taxon>
        <taxon>Chromera</taxon>
    </lineage>
</organism>
<reference evidence="6" key="1">
    <citation type="submission" date="2014-11" db="EMBL/GenBank/DDBJ databases">
        <authorList>
            <person name="Otto D Thomas"/>
            <person name="Naeem Raeece"/>
        </authorList>
    </citation>
    <scope>NUCLEOTIDE SEQUENCE</scope>
</reference>
<evidence type="ECO:0000313" key="6">
    <source>
        <dbReference type="EMBL" id="CEM49545.1"/>
    </source>
</evidence>
<keyword evidence="3 4" id="KW-0687">Ribonucleoprotein</keyword>
<dbReference type="SUPFAM" id="SSF160374">
    <property type="entry name" value="RplX-like"/>
    <property type="match status" value="1"/>
</dbReference>
<evidence type="ECO:0000256" key="2">
    <source>
        <dbReference type="ARBA" id="ARBA00022980"/>
    </source>
</evidence>
<dbReference type="GO" id="GO:0003735">
    <property type="term" value="F:structural constituent of ribosome"/>
    <property type="evidence" value="ECO:0007669"/>
    <property type="project" value="InterPro"/>
</dbReference>
<protein>
    <recommendedName>
        <fullName evidence="4">60S ribosomal protein L18a</fullName>
    </recommendedName>
</protein>
<evidence type="ECO:0000256" key="3">
    <source>
        <dbReference type="ARBA" id="ARBA00023274"/>
    </source>
</evidence>
<dbReference type="VEuPathDB" id="CryptoDB:Cvel_9467"/>
<keyword evidence="2 4" id="KW-0689">Ribosomal protein</keyword>